<dbReference type="Proteomes" id="UP001230426">
    <property type="component" value="Unassembled WGS sequence"/>
</dbReference>
<dbReference type="EMBL" id="JAUSRB010000004">
    <property type="protein sequence ID" value="MDP9870422.1"/>
    <property type="molecule type" value="Genomic_DNA"/>
</dbReference>
<protein>
    <recommendedName>
        <fullName evidence="3">Integrase</fullName>
    </recommendedName>
</protein>
<comment type="caution">
    <text evidence="1">The sequence shown here is derived from an EMBL/GenBank/DDBJ whole genome shotgun (WGS) entry which is preliminary data.</text>
</comment>
<evidence type="ECO:0008006" key="3">
    <source>
        <dbReference type="Google" id="ProtNLM"/>
    </source>
</evidence>
<organism evidence="1 2">
    <name type="scientific">Streptosporangium brasiliense</name>
    <dbReference type="NCBI Taxonomy" id="47480"/>
    <lineage>
        <taxon>Bacteria</taxon>
        <taxon>Bacillati</taxon>
        <taxon>Actinomycetota</taxon>
        <taxon>Actinomycetes</taxon>
        <taxon>Streptosporangiales</taxon>
        <taxon>Streptosporangiaceae</taxon>
        <taxon>Streptosporangium</taxon>
    </lineage>
</organism>
<sequence>MLEIRRAQAVLGKAAKSVTAAKAGAYADDEVQQANDTYLDAYADRKREETGYLNAERLERFLSRELTRRTARSDREGRAAKWTT</sequence>
<keyword evidence="2" id="KW-1185">Reference proteome</keyword>
<proteinExistence type="predicted"/>
<evidence type="ECO:0000313" key="1">
    <source>
        <dbReference type="EMBL" id="MDP9870422.1"/>
    </source>
</evidence>
<dbReference type="RefSeq" id="WP_306876336.1">
    <property type="nucleotide sequence ID" value="NZ_JAUSRB010000004.1"/>
</dbReference>
<reference evidence="1 2" key="1">
    <citation type="submission" date="2023-07" db="EMBL/GenBank/DDBJ databases">
        <title>Sequencing the genomes of 1000 actinobacteria strains.</title>
        <authorList>
            <person name="Klenk H.-P."/>
        </authorList>
    </citation>
    <scope>NUCLEOTIDE SEQUENCE [LARGE SCALE GENOMIC DNA]</scope>
    <source>
        <strain evidence="1 2">DSM 44109</strain>
    </source>
</reference>
<name>A0ABT9RMA0_9ACTN</name>
<gene>
    <name evidence="1" type="ORF">J2S55_009760</name>
</gene>
<accession>A0ABT9RMA0</accession>
<evidence type="ECO:0000313" key="2">
    <source>
        <dbReference type="Proteomes" id="UP001230426"/>
    </source>
</evidence>